<sequence length="240" mass="26960">MQIARWPPRSPLRRVEEANESAEAGSPPSPSYAPGRRLRQQLAQSPNPSLQEQLKQREEEILELRQVIAMKDGIIRSLGEKLGAAEVAGQVISMKDQVIRQLQAELEDIRVALEQGPRDGDLRPFTALPIAPASVYIPSPGSSVDERIADFSNRRRNLVLFTRLEEEVADLYLYGRMLVQCFEDDEEGILVQDLASDEMFSISEFVWHFEAREHAELERHFLAALTARPAATAGFEPATI</sequence>
<accession>A0AA36IG68</accession>
<organism evidence="2 3">
    <name type="scientific">Effrenium voratum</name>
    <dbReference type="NCBI Taxonomy" id="2562239"/>
    <lineage>
        <taxon>Eukaryota</taxon>
        <taxon>Sar</taxon>
        <taxon>Alveolata</taxon>
        <taxon>Dinophyceae</taxon>
        <taxon>Suessiales</taxon>
        <taxon>Symbiodiniaceae</taxon>
        <taxon>Effrenium</taxon>
    </lineage>
</organism>
<dbReference type="Proteomes" id="UP001178507">
    <property type="component" value="Unassembled WGS sequence"/>
</dbReference>
<evidence type="ECO:0000313" key="2">
    <source>
        <dbReference type="EMBL" id="CAJ1385714.1"/>
    </source>
</evidence>
<evidence type="ECO:0000313" key="3">
    <source>
        <dbReference type="Proteomes" id="UP001178507"/>
    </source>
</evidence>
<proteinExistence type="predicted"/>
<dbReference type="AlphaFoldDB" id="A0AA36IG68"/>
<dbReference type="EMBL" id="CAUJNA010001272">
    <property type="protein sequence ID" value="CAJ1385714.1"/>
    <property type="molecule type" value="Genomic_DNA"/>
</dbReference>
<feature type="region of interest" description="Disordered" evidence="1">
    <location>
        <begin position="1"/>
        <end position="52"/>
    </location>
</feature>
<protein>
    <submittedName>
        <fullName evidence="2">Uncharacterized protein</fullName>
    </submittedName>
</protein>
<comment type="caution">
    <text evidence="2">The sequence shown here is derived from an EMBL/GenBank/DDBJ whole genome shotgun (WGS) entry which is preliminary data.</text>
</comment>
<keyword evidence="3" id="KW-1185">Reference proteome</keyword>
<name>A0AA36IG68_9DINO</name>
<reference evidence="2" key="1">
    <citation type="submission" date="2023-08" db="EMBL/GenBank/DDBJ databases">
        <authorList>
            <person name="Chen Y."/>
            <person name="Shah S."/>
            <person name="Dougan E. K."/>
            <person name="Thang M."/>
            <person name="Chan C."/>
        </authorList>
    </citation>
    <scope>NUCLEOTIDE SEQUENCE</scope>
</reference>
<feature type="compositionally biased region" description="Polar residues" evidence="1">
    <location>
        <begin position="41"/>
        <end position="52"/>
    </location>
</feature>
<evidence type="ECO:0000256" key="1">
    <source>
        <dbReference type="SAM" id="MobiDB-lite"/>
    </source>
</evidence>
<gene>
    <name evidence="2" type="ORF">EVOR1521_LOCUS12262</name>
</gene>